<reference evidence="1 2" key="1">
    <citation type="submission" date="2024-04" db="EMBL/GenBank/DDBJ databases">
        <title>Albibacterium profundi sp. nov., isolated from sediment of the Challenger Deep of Mariana Trench.</title>
        <authorList>
            <person name="Wang Y."/>
        </authorList>
    </citation>
    <scope>NUCLEOTIDE SEQUENCE [LARGE SCALE GENOMIC DNA]</scope>
    <source>
        <strain evidence="1 2">RHL897</strain>
    </source>
</reference>
<evidence type="ECO:0000313" key="1">
    <source>
        <dbReference type="EMBL" id="MFB5947033.1"/>
    </source>
</evidence>
<dbReference type="Proteomes" id="UP001580928">
    <property type="component" value="Unassembled WGS sequence"/>
</dbReference>
<keyword evidence="2" id="KW-1185">Reference proteome</keyword>
<proteinExistence type="predicted"/>
<comment type="caution">
    <text evidence="1">The sequence shown here is derived from an EMBL/GenBank/DDBJ whole genome shotgun (WGS) entry which is preliminary data.</text>
</comment>
<accession>A0ABV5CI87</accession>
<evidence type="ECO:0000313" key="2">
    <source>
        <dbReference type="Proteomes" id="UP001580928"/>
    </source>
</evidence>
<sequence length="55" mass="6036">MHEENKLSTAEKMAIIGAGVIFLCTARKSSRFKPFKLAIGGILLYQGLKIVAYAH</sequence>
<organism evidence="1 2">
    <name type="scientific">Albibacterium profundi</name>
    <dbReference type="NCBI Taxonomy" id="3134906"/>
    <lineage>
        <taxon>Bacteria</taxon>
        <taxon>Pseudomonadati</taxon>
        <taxon>Bacteroidota</taxon>
        <taxon>Sphingobacteriia</taxon>
        <taxon>Sphingobacteriales</taxon>
        <taxon>Sphingobacteriaceae</taxon>
        <taxon>Albibacterium</taxon>
    </lineage>
</organism>
<dbReference type="RefSeq" id="WP_375558561.1">
    <property type="nucleotide sequence ID" value="NZ_JBBVGT010000003.1"/>
</dbReference>
<dbReference type="EMBL" id="JBBVGT010000003">
    <property type="protein sequence ID" value="MFB5947033.1"/>
    <property type="molecule type" value="Genomic_DNA"/>
</dbReference>
<gene>
    <name evidence="1" type="ORF">WKR92_14460</name>
</gene>
<protein>
    <submittedName>
        <fullName evidence="1">Uncharacterized protein</fullName>
    </submittedName>
</protein>
<name>A0ABV5CI87_9SPHI</name>